<name>A0AAD7JRD7_9AGAR</name>
<dbReference type="Proteomes" id="UP001215280">
    <property type="component" value="Unassembled WGS sequence"/>
</dbReference>
<sequence>MMQLYFTYPVTKSFPKKLGYFMLAFGILGAAGFMAINVFLVGYDVVSITSTDFNLTSGRRHSWYSDDVNFGCEPHQFQLGDSFRTNISAFSYSIFDVQPSTSGASVMQGGFFYSSNDLSPCDVVQYEIVVMPGDRLITTSASIQCPAPLNFQAVTSWSYSNHVMIGALSAMTFPENSLARSIIYGMNNISGEAYEDIYNKLYTTNFTNGQNGVLQEVYKVIAEGQPNCTTSSLVSCVIPPFSWYNAIGNTDLNILPGPSSIEANEGNLYNVVNVFFNAVRLDLGHWTGNNVFTNTTAFNQSILDTGPLNVNTAFRALATTKGMAYVNYTNPPPATARTSPAVIQIPYTCNVMQRKPLGSFVVSIVSATLSMFLGAWGTLVAVLAGIVRRRPGANTCAPTGSLVDARHSNSVPLLYRADSQGKADTYVPEY</sequence>
<evidence type="ECO:0008006" key="4">
    <source>
        <dbReference type="Google" id="ProtNLM"/>
    </source>
</evidence>
<comment type="caution">
    <text evidence="2">The sequence shown here is derived from an EMBL/GenBank/DDBJ whole genome shotgun (WGS) entry which is preliminary data.</text>
</comment>
<keyword evidence="3" id="KW-1185">Reference proteome</keyword>
<feature type="transmembrane region" description="Helical" evidence="1">
    <location>
        <begin position="357"/>
        <end position="384"/>
    </location>
</feature>
<dbReference type="EMBL" id="JARJLG010000024">
    <property type="protein sequence ID" value="KAJ7770312.1"/>
    <property type="molecule type" value="Genomic_DNA"/>
</dbReference>
<gene>
    <name evidence="2" type="ORF">DFH07DRAFT_880367</name>
</gene>
<keyword evidence="1" id="KW-0812">Transmembrane</keyword>
<evidence type="ECO:0000313" key="3">
    <source>
        <dbReference type="Proteomes" id="UP001215280"/>
    </source>
</evidence>
<dbReference type="AlphaFoldDB" id="A0AAD7JRD7"/>
<keyword evidence="1" id="KW-0472">Membrane</keyword>
<protein>
    <recommendedName>
        <fullName evidence="4">Transmembrane protein</fullName>
    </recommendedName>
</protein>
<keyword evidence="1" id="KW-1133">Transmembrane helix</keyword>
<evidence type="ECO:0000313" key="2">
    <source>
        <dbReference type="EMBL" id="KAJ7770312.1"/>
    </source>
</evidence>
<organism evidence="2 3">
    <name type="scientific">Mycena maculata</name>
    <dbReference type="NCBI Taxonomy" id="230809"/>
    <lineage>
        <taxon>Eukaryota</taxon>
        <taxon>Fungi</taxon>
        <taxon>Dikarya</taxon>
        <taxon>Basidiomycota</taxon>
        <taxon>Agaricomycotina</taxon>
        <taxon>Agaricomycetes</taxon>
        <taxon>Agaricomycetidae</taxon>
        <taxon>Agaricales</taxon>
        <taxon>Marasmiineae</taxon>
        <taxon>Mycenaceae</taxon>
        <taxon>Mycena</taxon>
    </lineage>
</organism>
<evidence type="ECO:0000256" key="1">
    <source>
        <dbReference type="SAM" id="Phobius"/>
    </source>
</evidence>
<accession>A0AAD7JRD7</accession>
<proteinExistence type="predicted"/>
<reference evidence="2" key="1">
    <citation type="submission" date="2023-03" db="EMBL/GenBank/DDBJ databases">
        <title>Massive genome expansion in bonnet fungi (Mycena s.s.) driven by repeated elements and novel gene families across ecological guilds.</title>
        <authorList>
            <consortium name="Lawrence Berkeley National Laboratory"/>
            <person name="Harder C.B."/>
            <person name="Miyauchi S."/>
            <person name="Viragh M."/>
            <person name="Kuo A."/>
            <person name="Thoen E."/>
            <person name="Andreopoulos B."/>
            <person name="Lu D."/>
            <person name="Skrede I."/>
            <person name="Drula E."/>
            <person name="Henrissat B."/>
            <person name="Morin E."/>
            <person name="Kohler A."/>
            <person name="Barry K."/>
            <person name="LaButti K."/>
            <person name="Morin E."/>
            <person name="Salamov A."/>
            <person name="Lipzen A."/>
            <person name="Mereny Z."/>
            <person name="Hegedus B."/>
            <person name="Baldrian P."/>
            <person name="Stursova M."/>
            <person name="Weitz H."/>
            <person name="Taylor A."/>
            <person name="Grigoriev I.V."/>
            <person name="Nagy L.G."/>
            <person name="Martin F."/>
            <person name="Kauserud H."/>
        </authorList>
    </citation>
    <scope>NUCLEOTIDE SEQUENCE</scope>
    <source>
        <strain evidence="2">CBHHK188m</strain>
    </source>
</reference>
<feature type="transmembrane region" description="Helical" evidence="1">
    <location>
        <begin position="20"/>
        <end position="43"/>
    </location>
</feature>